<comment type="caution">
    <text evidence="1">The sequence shown here is derived from an EMBL/GenBank/DDBJ whole genome shotgun (WGS) entry which is preliminary data.</text>
</comment>
<dbReference type="AlphaFoldDB" id="A0A0F9Q1M1"/>
<proteinExistence type="predicted"/>
<accession>A0A0F9Q1M1</accession>
<reference evidence="1" key="1">
    <citation type="journal article" date="2015" name="Nature">
        <title>Complex archaea that bridge the gap between prokaryotes and eukaryotes.</title>
        <authorList>
            <person name="Spang A."/>
            <person name="Saw J.H."/>
            <person name="Jorgensen S.L."/>
            <person name="Zaremba-Niedzwiedzka K."/>
            <person name="Martijn J."/>
            <person name="Lind A.E."/>
            <person name="van Eijk R."/>
            <person name="Schleper C."/>
            <person name="Guy L."/>
            <person name="Ettema T.J."/>
        </authorList>
    </citation>
    <scope>NUCLEOTIDE SEQUENCE</scope>
</reference>
<dbReference type="EMBL" id="LAZR01001868">
    <property type="protein sequence ID" value="KKN37825.1"/>
    <property type="molecule type" value="Genomic_DNA"/>
</dbReference>
<evidence type="ECO:0008006" key="2">
    <source>
        <dbReference type="Google" id="ProtNLM"/>
    </source>
</evidence>
<protein>
    <recommendedName>
        <fullName evidence="2">Phage protein</fullName>
    </recommendedName>
</protein>
<evidence type="ECO:0000313" key="1">
    <source>
        <dbReference type="EMBL" id="KKN37825.1"/>
    </source>
</evidence>
<gene>
    <name evidence="1" type="ORF">LCGC14_0759690</name>
</gene>
<organism evidence="1">
    <name type="scientific">marine sediment metagenome</name>
    <dbReference type="NCBI Taxonomy" id="412755"/>
    <lineage>
        <taxon>unclassified sequences</taxon>
        <taxon>metagenomes</taxon>
        <taxon>ecological metagenomes</taxon>
    </lineage>
</organism>
<name>A0A0F9Q1M1_9ZZZZ</name>
<sequence>MAKTHAFKVKKDKDSASLEFKMDLPKTMDDMALIITRYGSVERMIDRANGQCVVDVAPGMRKRLPNVEDAQAYAAGFCDNGSKDAFVAPKISFADAKDRFDDSQMEWLKSQGMVGPELVEVEEKV</sequence>